<reference evidence="10" key="1">
    <citation type="submission" date="2008-05" db="EMBL/GenBank/DDBJ databases">
        <title>Microbial iron management mechanisms in extremely acidic environments: comparative genomics evidence for diversity and versatility.</title>
        <authorList>
            <person name="Osorio H.M."/>
            <person name="Martinez V."/>
            <person name="Nieto P.A."/>
            <person name="Holmes D.S."/>
            <person name="Quatrini R."/>
        </authorList>
    </citation>
    <scope>NUCLEOTIDE SEQUENCE</scope>
</reference>
<dbReference type="InterPro" id="IPR001789">
    <property type="entry name" value="Sig_transdc_resp-reg_receiver"/>
</dbReference>
<dbReference type="InterPro" id="IPR039420">
    <property type="entry name" value="WalR-like"/>
</dbReference>
<dbReference type="InterPro" id="IPR001867">
    <property type="entry name" value="OmpR/PhoB-type_DNA-bd"/>
</dbReference>
<keyword evidence="3" id="KW-0805">Transcription regulation</keyword>
<keyword evidence="5" id="KW-0804">Transcription</keyword>
<evidence type="ECO:0000256" key="7">
    <source>
        <dbReference type="PROSITE-ProRule" id="PRU01091"/>
    </source>
</evidence>
<dbReference type="InterPro" id="IPR036388">
    <property type="entry name" value="WH-like_DNA-bd_sf"/>
</dbReference>
<keyword evidence="4 7" id="KW-0238">DNA-binding</keyword>
<feature type="domain" description="Response regulatory" evidence="8">
    <location>
        <begin position="9"/>
        <end position="123"/>
    </location>
</feature>
<organism evidence="10">
    <name type="scientific">Acidithiobacillus thiooxidans</name>
    <name type="common">Thiobacillus thiooxidans</name>
    <dbReference type="NCBI Taxonomy" id="930"/>
    <lineage>
        <taxon>Bacteria</taxon>
        <taxon>Pseudomonadati</taxon>
        <taxon>Pseudomonadota</taxon>
        <taxon>Acidithiobacillia</taxon>
        <taxon>Acidithiobacillales</taxon>
        <taxon>Acidithiobacillaceae</taxon>
        <taxon>Acidithiobacillus</taxon>
    </lineage>
</organism>
<evidence type="ECO:0000259" key="9">
    <source>
        <dbReference type="PROSITE" id="PS51755"/>
    </source>
</evidence>
<keyword evidence="1 6" id="KW-0597">Phosphoprotein</keyword>
<dbReference type="SMART" id="SM00448">
    <property type="entry name" value="REC"/>
    <property type="match status" value="1"/>
</dbReference>
<dbReference type="AlphaFoldDB" id="B7SUU8"/>
<dbReference type="GO" id="GO:0005829">
    <property type="term" value="C:cytosol"/>
    <property type="evidence" value="ECO:0007669"/>
    <property type="project" value="TreeGrafter"/>
</dbReference>
<dbReference type="SUPFAM" id="SSF52172">
    <property type="entry name" value="CheY-like"/>
    <property type="match status" value="1"/>
</dbReference>
<dbReference type="PANTHER" id="PTHR48111">
    <property type="entry name" value="REGULATOR OF RPOS"/>
    <property type="match status" value="1"/>
</dbReference>
<dbReference type="PROSITE" id="PS51755">
    <property type="entry name" value="OMPR_PHOB"/>
    <property type="match status" value="1"/>
</dbReference>
<dbReference type="InterPro" id="IPR011006">
    <property type="entry name" value="CheY-like_superfamily"/>
</dbReference>
<dbReference type="Gene3D" id="3.40.50.2300">
    <property type="match status" value="1"/>
</dbReference>
<dbReference type="Pfam" id="PF00072">
    <property type="entry name" value="Response_reg"/>
    <property type="match status" value="1"/>
</dbReference>
<evidence type="ECO:0000256" key="6">
    <source>
        <dbReference type="PROSITE-ProRule" id="PRU00169"/>
    </source>
</evidence>
<dbReference type="GO" id="GO:0006355">
    <property type="term" value="P:regulation of DNA-templated transcription"/>
    <property type="evidence" value="ECO:0007669"/>
    <property type="project" value="InterPro"/>
</dbReference>
<dbReference type="PROSITE" id="PS50110">
    <property type="entry name" value="RESPONSE_REGULATORY"/>
    <property type="match status" value="1"/>
</dbReference>
<dbReference type="CDD" id="cd17624">
    <property type="entry name" value="REC_OmpR_PmrA-like"/>
    <property type="match status" value="1"/>
</dbReference>
<sequence>MWGVTLKMRILLVEDDRMIGEAISVALRDAAYAVDWTRDGETALQAITNQEYQAILLDLGLPKLDGCTVLQRVRAMGSDLPIIIISARDALSDRIEGLDLGADDYLVKPFAMDELLARLRAIIRRQGGQRSPVLSSGSLQLDLSTHIAQLGEASVLLSRREFALLQALLLRPGAILSRAQLEERLYGWGEEIESNSIDFLIHALRKKLGAEVIKNVRGAGWMVSRPL</sequence>
<feature type="DNA-binding region" description="OmpR/PhoB-type" evidence="7">
    <location>
        <begin position="131"/>
        <end position="225"/>
    </location>
</feature>
<evidence type="ECO:0000256" key="1">
    <source>
        <dbReference type="ARBA" id="ARBA00022553"/>
    </source>
</evidence>
<evidence type="ECO:0000256" key="5">
    <source>
        <dbReference type="ARBA" id="ARBA00023163"/>
    </source>
</evidence>
<dbReference type="GO" id="GO:0032993">
    <property type="term" value="C:protein-DNA complex"/>
    <property type="evidence" value="ECO:0007669"/>
    <property type="project" value="TreeGrafter"/>
</dbReference>
<dbReference type="FunFam" id="3.40.50.2300:FF:000002">
    <property type="entry name" value="DNA-binding response regulator PhoP"/>
    <property type="match status" value="1"/>
</dbReference>
<feature type="modified residue" description="4-aspartylphosphate" evidence="6">
    <location>
        <position position="58"/>
    </location>
</feature>
<protein>
    <submittedName>
        <fullName evidence="10">Two component response regulator CusR2</fullName>
    </submittedName>
</protein>
<dbReference type="GO" id="GO:0000976">
    <property type="term" value="F:transcription cis-regulatory region binding"/>
    <property type="evidence" value="ECO:0007669"/>
    <property type="project" value="TreeGrafter"/>
</dbReference>
<evidence type="ECO:0000313" key="10">
    <source>
        <dbReference type="EMBL" id="ACI62910.1"/>
    </source>
</evidence>
<dbReference type="GO" id="GO:0000156">
    <property type="term" value="F:phosphorelay response regulator activity"/>
    <property type="evidence" value="ECO:0007669"/>
    <property type="project" value="TreeGrafter"/>
</dbReference>
<dbReference type="SMART" id="SM00862">
    <property type="entry name" value="Trans_reg_C"/>
    <property type="match status" value="1"/>
</dbReference>
<accession>B7SUU8</accession>
<dbReference type="Gene3D" id="1.10.10.10">
    <property type="entry name" value="Winged helix-like DNA-binding domain superfamily/Winged helix DNA-binding domain"/>
    <property type="match status" value="1"/>
</dbReference>
<dbReference type="Gene3D" id="6.10.250.690">
    <property type="match status" value="1"/>
</dbReference>
<proteinExistence type="predicted"/>
<dbReference type="EMBL" id="EU746973">
    <property type="protein sequence ID" value="ACI62910.1"/>
    <property type="molecule type" value="Genomic_DNA"/>
</dbReference>
<evidence type="ECO:0000259" key="8">
    <source>
        <dbReference type="PROSITE" id="PS50110"/>
    </source>
</evidence>
<dbReference type="CDD" id="cd00383">
    <property type="entry name" value="trans_reg_C"/>
    <property type="match status" value="1"/>
</dbReference>
<evidence type="ECO:0000256" key="3">
    <source>
        <dbReference type="ARBA" id="ARBA00023015"/>
    </source>
</evidence>
<dbReference type="PANTHER" id="PTHR48111:SF67">
    <property type="entry name" value="TRANSCRIPTIONAL REGULATORY PROTEIN TCTD"/>
    <property type="match status" value="1"/>
</dbReference>
<keyword evidence="2" id="KW-0902">Two-component regulatory system</keyword>
<evidence type="ECO:0000256" key="4">
    <source>
        <dbReference type="ARBA" id="ARBA00023125"/>
    </source>
</evidence>
<feature type="domain" description="OmpR/PhoB-type" evidence="9">
    <location>
        <begin position="131"/>
        <end position="225"/>
    </location>
</feature>
<dbReference type="Pfam" id="PF00486">
    <property type="entry name" value="Trans_reg_C"/>
    <property type="match status" value="1"/>
</dbReference>
<name>B7SUU8_ACITH</name>
<evidence type="ECO:0000256" key="2">
    <source>
        <dbReference type="ARBA" id="ARBA00023012"/>
    </source>
</evidence>